<dbReference type="PANTHER" id="PTHR12110:SF48">
    <property type="entry name" value="BLL3656 PROTEIN"/>
    <property type="match status" value="1"/>
</dbReference>
<dbReference type="InterPro" id="IPR036237">
    <property type="entry name" value="Xyl_isomerase-like_sf"/>
</dbReference>
<dbReference type="InterPro" id="IPR013022">
    <property type="entry name" value="Xyl_isomerase-like_TIM-brl"/>
</dbReference>
<comment type="caution">
    <text evidence="2">The sequence shown here is derived from an EMBL/GenBank/DDBJ whole genome shotgun (WGS) entry which is preliminary data.</text>
</comment>
<proteinExistence type="predicted"/>
<dbReference type="InterPro" id="IPR050312">
    <property type="entry name" value="IolE/XylAMocC-like"/>
</dbReference>
<organism evidence="2 3">
    <name type="scientific">Nocardioides bruguierae</name>
    <dbReference type="NCBI Taxonomy" id="2945102"/>
    <lineage>
        <taxon>Bacteria</taxon>
        <taxon>Bacillati</taxon>
        <taxon>Actinomycetota</taxon>
        <taxon>Actinomycetes</taxon>
        <taxon>Propionibacteriales</taxon>
        <taxon>Nocardioidaceae</taxon>
        <taxon>Nocardioides</taxon>
    </lineage>
</organism>
<dbReference type="EMBL" id="JAMOIL010000001">
    <property type="protein sequence ID" value="MCM0618682.1"/>
    <property type="molecule type" value="Genomic_DNA"/>
</dbReference>
<sequence length="305" mass="32014">MSTSPVAVSPAFLATCWSHTGDAQPGPGGRHLSPLDLRTRAEAAAGAGFTGIGFTIEDLQASPLSLEEVGAMLDDLGLVHREVELVEDWWTTGELRRASDATRAALVEAAGVLGAVSVKAGPAVGDLSGSIPELLDPDEVAHWAEELHRLGDDFAPVGARVAIEPLPFANIRDFRRAADLVLAADHAGVGLVVDLWHVDRGPSTVDDLRALPGEKVFVVELNDGPAPTGEAPFPETRDRRLDLGRGTFDVHGMVGALHDVGFSGPWGVEIISHEQRRGPLAEVLAENLRAARAVVSSVVGAGARS</sequence>
<reference evidence="2" key="1">
    <citation type="submission" date="2022-05" db="EMBL/GenBank/DDBJ databases">
        <authorList>
            <person name="Tuo L."/>
        </authorList>
    </citation>
    <scope>NUCLEOTIDE SEQUENCE</scope>
    <source>
        <strain evidence="2">BSK12Z-4</strain>
    </source>
</reference>
<keyword evidence="2" id="KW-0413">Isomerase</keyword>
<evidence type="ECO:0000313" key="3">
    <source>
        <dbReference type="Proteomes" id="UP001139485"/>
    </source>
</evidence>
<evidence type="ECO:0000259" key="1">
    <source>
        <dbReference type="Pfam" id="PF01261"/>
    </source>
</evidence>
<feature type="domain" description="Xylose isomerase-like TIM barrel" evidence="1">
    <location>
        <begin position="42"/>
        <end position="290"/>
    </location>
</feature>
<dbReference type="RefSeq" id="WP_250825662.1">
    <property type="nucleotide sequence ID" value="NZ_JAMOIL010000001.1"/>
</dbReference>
<dbReference type="Proteomes" id="UP001139485">
    <property type="component" value="Unassembled WGS sequence"/>
</dbReference>
<name>A0A9X2ICX8_9ACTN</name>
<dbReference type="Gene3D" id="3.20.20.150">
    <property type="entry name" value="Divalent-metal-dependent TIM barrel enzymes"/>
    <property type="match status" value="1"/>
</dbReference>
<evidence type="ECO:0000313" key="2">
    <source>
        <dbReference type="EMBL" id="MCM0618682.1"/>
    </source>
</evidence>
<keyword evidence="3" id="KW-1185">Reference proteome</keyword>
<dbReference type="SUPFAM" id="SSF51658">
    <property type="entry name" value="Xylose isomerase-like"/>
    <property type="match status" value="1"/>
</dbReference>
<dbReference type="AlphaFoldDB" id="A0A9X2ICX8"/>
<dbReference type="GO" id="GO:0016853">
    <property type="term" value="F:isomerase activity"/>
    <property type="evidence" value="ECO:0007669"/>
    <property type="project" value="UniProtKB-KW"/>
</dbReference>
<dbReference type="Pfam" id="PF01261">
    <property type="entry name" value="AP_endonuc_2"/>
    <property type="match status" value="1"/>
</dbReference>
<dbReference type="PANTHER" id="PTHR12110">
    <property type="entry name" value="HYDROXYPYRUVATE ISOMERASE"/>
    <property type="match status" value="1"/>
</dbReference>
<gene>
    <name evidence="2" type="ORF">M8330_00070</name>
</gene>
<protein>
    <submittedName>
        <fullName evidence="2">Sugar phosphate isomerase/epimerase</fullName>
    </submittedName>
</protein>
<accession>A0A9X2ICX8</accession>